<sequence>MNKAGVTALERSMQSIGIEEANGQMETLTYFRDKLNRSLARRLVRIRVNTRGLMNRSLFRLSRQVTKVGGTGHFSCFHEALFSVLDNIRGCLDRSGDYSASVFIPDNVWSGDISAPAFKPESAWTGNYSASVLIPEIVKSGDISASAFIPESTWTGKYLASVLIPEIAWSGDYSAFVLIPEMSWTGRHSESL</sequence>
<keyword evidence="2" id="KW-1185">Reference proteome</keyword>
<protein>
    <submittedName>
        <fullName evidence="1">Uncharacterized protein</fullName>
    </submittedName>
</protein>
<name>A0A9D4S049_DREPO</name>
<proteinExistence type="predicted"/>
<dbReference type="EMBL" id="JAIWYP010000001">
    <property type="protein sequence ID" value="KAH3885525.1"/>
    <property type="molecule type" value="Genomic_DNA"/>
</dbReference>
<reference evidence="1" key="1">
    <citation type="journal article" date="2019" name="bioRxiv">
        <title>The Genome of the Zebra Mussel, Dreissena polymorpha: A Resource for Invasive Species Research.</title>
        <authorList>
            <person name="McCartney M.A."/>
            <person name="Auch B."/>
            <person name="Kono T."/>
            <person name="Mallez S."/>
            <person name="Zhang Y."/>
            <person name="Obille A."/>
            <person name="Becker A."/>
            <person name="Abrahante J.E."/>
            <person name="Garbe J."/>
            <person name="Badalamenti J.P."/>
            <person name="Herman A."/>
            <person name="Mangelson H."/>
            <person name="Liachko I."/>
            <person name="Sullivan S."/>
            <person name="Sone E.D."/>
            <person name="Koren S."/>
            <person name="Silverstein K.A.T."/>
            <person name="Beckman K.B."/>
            <person name="Gohl D.M."/>
        </authorList>
    </citation>
    <scope>NUCLEOTIDE SEQUENCE</scope>
    <source>
        <strain evidence="1">Duluth1</strain>
        <tissue evidence="1">Whole animal</tissue>
    </source>
</reference>
<dbReference type="AlphaFoldDB" id="A0A9D4S049"/>
<gene>
    <name evidence="1" type="ORF">DPMN_009520</name>
</gene>
<accession>A0A9D4S049</accession>
<reference evidence="1" key="2">
    <citation type="submission" date="2020-11" db="EMBL/GenBank/DDBJ databases">
        <authorList>
            <person name="McCartney M.A."/>
            <person name="Auch B."/>
            <person name="Kono T."/>
            <person name="Mallez S."/>
            <person name="Becker A."/>
            <person name="Gohl D.M."/>
            <person name="Silverstein K.A.T."/>
            <person name="Koren S."/>
            <person name="Bechman K.B."/>
            <person name="Herman A."/>
            <person name="Abrahante J.E."/>
            <person name="Garbe J."/>
        </authorList>
    </citation>
    <scope>NUCLEOTIDE SEQUENCE</scope>
    <source>
        <strain evidence="1">Duluth1</strain>
        <tissue evidence="1">Whole animal</tissue>
    </source>
</reference>
<evidence type="ECO:0000313" key="1">
    <source>
        <dbReference type="EMBL" id="KAH3885525.1"/>
    </source>
</evidence>
<organism evidence="1 2">
    <name type="scientific">Dreissena polymorpha</name>
    <name type="common">Zebra mussel</name>
    <name type="synonym">Mytilus polymorpha</name>
    <dbReference type="NCBI Taxonomy" id="45954"/>
    <lineage>
        <taxon>Eukaryota</taxon>
        <taxon>Metazoa</taxon>
        <taxon>Spiralia</taxon>
        <taxon>Lophotrochozoa</taxon>
        <taxon>Mollusca</taxon>
        <taxon>Bivalvia</taxon>
        <taxon>Autobranchia</taxon>
        <taxon>Heteroconchia</taxon>
        <taxon>Euheterodonta</taxon>
        <taxon>Imparidentia</taxon>
        <taxon>Neoheterodontei</taxon>
        <taxon>Myida</taxon>
        <taxon>Dreissenoidea</taxon>
        <taxon>Dreissenidae</taxon>
        <taxon>Dreissena</taxon>
    </lineage>
</organism>
<dbReference type="Proteomes" id="UP000828390">
    <property type="component" value="Unassembled WGS sequence"/>
</dbReference>
<comment type="caution">
    <text evidence="1">The sequence shown here is derived from an EMBL/GenBank/DDBJ whole genome shotgun (WGS) entry which is preliminary data.</text>
</comment>
<evidence type="ECO:0000313" key="2">
    <source>
        <dbReference type="Proteomes" id="UP000828390"/>
    </source>
</evidence>